<gene>
    <name evidence="2" type="ORF">IW245_000782</name>
</gene>
<feature type="compositionally biased region" description="Basic residues" evidence="1">
    <location>
        <begin position="16"/>
        <end position="29"/>
    </location>
</feature>
<feature type="compositionally biased region" description="Polar residues" evidence="1">
    <location>
        <begin position="45"/>
        <end position="62"/>
    </location>
</feature>
<reference evidence="2" key="1">
    <citation type="submission" date="2020-11" db="EMBL/GenBank/DDBJ databases">
        <title>Sequencing the genomes of 1000 actinobacteria strains.</title>
        <authorList>
            <person name="Klenk H.-P."/>
        </authorList>
    </citation>
    <scope>NUCLEOTIDE SEQUENCE</scope>
    <source>
        <strain evidence="2">DSM 45356</strain>
    </source>
</reference>
<accession>A0A8J7GEY5</accession>
<dbReference type="AlphaFoldDB" id="A0A8J7GEY5"/>
<evidence type="ECO:0000313" key="3">
    <source>
        <dbReference type="Proteomes" id="UP000622552"/>
    </source>
</evidence>
<feature type="region of interest" description="Disordered" evidence="1">
    <location>
        <begin position="16"/>
        <end position="64"/>
    </location>
</feature>
<name>A0A8J7GEY5_9ACTN</name>
<dbReference type="Proteomes" id="UP000622552">
    <property type="component" value="Unassembled WGS sequence"/>
</dbReference>
<keyword evidence="3" id="KW-1185">Reference proteome</keyword>
<dbReference type="EMBL" id="JADOUF010000001">
    <property type="protein sequence ID" value="MBG6134588.1"/>
    <property type="molecule type" value="Genomic_DNA"/>
</dbReference>
<feature type="region of interest" description="Disordered" evidence="1">
    <location>
        <begin position="136"/>
        <end position="156"/>
    </location>
</feature>
<feature type="region of interest" description="Disordered" evidence="1">
    <location>
        <begin position="198"/>
        <end position="251"/>
    </location>
</feature>
<feature type="compositionally biased region" description="Basic and acidic residues" evidence="1">
    <location>
        <begin position="31"/>
        <end position="43"/>
    </location>
</feature>
<protein>
    <submittedName>
        <fullName evidence="2">Uncharacterized protein</fullName>
    </submittedName>
</protein>
<sequence length="251" mass="27340">MAPVTGWKCQKMAKRTNRGGRLVGRRTRPPRSSERRRDLHMELHPSNSRTVYHEPTSPTTGHSAAAARDMLAEHVLDPRSGTCRMCLVPGPCSSAGSAITTLARLGVPLPGVVDVMPVDGPTLVLLTVSTPRHLVEPEPPGGLPGDHAAPAQPGVDPLDWALASRLQRDHRPDELGVCRACGMTYWCRTRRLVERVINGRRQSPQPSPEPADRLRLSAPGQRPRRVPGKAGRDYFAPPSHWSAPGWFGEAA</sequence>
<evidence type="ECO:0000313" key="2">
    <source>
        <dbReference type="EMBL" id="MBG6134588.1"/>
    </source>
</evidence>
<proteinExistence type="predicted"/>
<evidence type="ECO:0000256" key="1">
    <source>
        <dbReference type="SAM" id="MobiDB-lite"/>
    </source>
</evidence>
<comment type="caution">
    <text evidence="2">The sequence shown here is derived from an EMBL/GenBank/DDBJ whole genome shotgun (WGS) entry which is preliminary data.</text>
</comment>
<organism evidence="2 3">
    <name type="scientific">Longispora fulva</name>
    <dbReference type="NCBI Taxonomy" id="619741"/>
    <lineage>
        <taxon>Bacteria</taxon>
        <taxon>Bacillati</taxon>
        <taxon>Actinomycetota</taxon>
        <taxon>Actinomycetes</taxon>
        <taxon>Micromonosporales</taxon>
        <taxon>Micromonosporaceae</taxon>
        <taxon>Longispora</taxon>
    </lineage>
</organism>